<accession>A0A915J7V5</accession>
<dbReference type="PROSITE" id="PS50088">
    <property type="entry name" value="ANK_REPEAT"/>
    <property type="match status" value="1"/>
</dbReference>
<name>A0A915J7V5_ROMCU</name>
<sequence length="349" mass="38821">MSKNKTVIGGLYHKASRDGNILLLLEGSKRDFLKRDEFGMLPIHWAAGDGRVESARVILGCVPETAEARVDNTHIALSTVEAGYTPLHLAAANGHLDCVSYLLNFGCNLWSIALDDCFGIEDAPDLRSSHGHTKQRHRTALDLAAAAGHLDIVRCLDHYAALELGARRSIQMKNAAKQEFDKLITAASGLSSSNFFHLRILNKGVDDCKQQFSHTLIDTDPTTSFMVKAELCLKNENIWSKVNNREITKPSSKKHTLTQKLLKILKKNDRGAGCRNDERNYKPPGVVTGDHFFHWPTIRQNDKRDDQTESPTTCSKTWQWSKDNELSQQALNPIQLARIAAVLSTIVGD</sequence>
<dbReference type="InterPro" id="IPR036770">
    <property type="entry name" value="Ankyrin_rpt-contain_sf"/>
</dbReference>
<evidence type="ECO:0000256" key="1">
    <source>
        <dbReference type="ARBA" id="ARBA00022737"/>
    </source>
</evidence>
<proteinExistence type="predicted"/>
<keyword evidence="1" id="KW-0677">Repeat</keyword>
<dbReference type="WBParaSite" id="nRc.2.0.1.t22548-RA">
    <property type="protein sequence ID" value="nRc.2.0.1.t22548-RA"/>
    <property type="gene ID" value="nRc.2.0.1.g22548"/>
</dbReference>
<organism evidence="4 5">
    <name type="scientific">Romanomermis culicivorax</name>
    <name type="common">Nematode worm</name>
    <dbReference type="NCBI Taxonomy" id="13658"/>
    <lineage>
        <taxon>Eukaryota</taxon>
        <taxon>Metazoa</taxon>
        <taxon>Ecdysozoa</taxon>
        <taxon>Nematoda</taxon>
        <taxon>Enoplea</taxon>
        <taxon>Dorylaimia</taxon>
        <taxon>Mermithida</taxon>
        <taxon>Mermithoidea</taxon>
        <taxon>Mermithidae</taxon>
        <taxon>Romanomermis</taxon>
    </lineage>
</organism>
<dbReference type="SUPFAM" id="SSF48403">
    <property type="entry name" value="Ankyrin repeat"/>
    <property type="match status" value="1"/>
</dbReference>
<dbReference type="PANTHER" id="PTHR24203:SF14">
    <property type="entry name" value="ANKYRIN REPEAT DOMAIN-CONTAINING PROTEIN 10"/>
    <property type="match status" value="1"/>
</dbReference>
<evidence type="ECO:0000313" key="5">
    <source>
        <dbReference type="WBParaSite" id="nRc.2.0.1.t22548-RA"/>
    </source>
</evidence>
<feature type="repeat" description="ANK" evidence="3">
    <location>
        <begin position="82"/>
        <end position="109"/>
    </location>
</feature>
<keyword evidence="4" id="KW-1185">Reference proteome</keyword>
<dbReference type="PANTHER" id="PTHR24203">
    <property type="entry name" value="ANKYRIN REPEAT FAMILY PROTEIN"/>
    <property type="match status" value="1"/>
</dbReference>
<dbReference type="Gene3D" id="1.25.40.20">
    <property type="entry name" value="Ankyrin repeat-containing domain"/>
    <property type="match status" value="1"/>
</dbReference>
<evidence type="ECO:0000256" key="2">
    <source>
        <dbReference type="ARBA" id="ARBA00023043"/>
    </source>
</evidence>
<dbReference type="AlphaFoldDB" id="A0A915J7V5"/>
<reference evidence="5" key="1">
    <citation type="submission" date="2022-11" db="UniProtKB">
        <authorList>
            <consortium name="WormBaseParasite"/>
        </authorList>
    </citation>
    <scope>IDENTIFICATION</scope>
</reference>
<dbReference type="Proteomes" id="UP000887565">
    <property type="component" value="Unplaced"/>
</dbReference>
<evidence type="ECO:0000313" key="4">
    <source>
        <dbReference type="Proteomes" id="UP000887565"/>
    </source>
</evidence>
<dbReference type="Pfam" id="PF12796">
    <property type="entry name" value="Ank_2"/>
    <property type="match status" value="1"/>
</dbReference>
<dbReference type="PROSITE" id="PS50297">
    <property type="entry name" value="ANK_REP_REGION"/>
    <property type="match status" value="1"/>
</dbReference>
<dbReference type="InterPro" id="IPR002110">
    <property type="entry name" value="Ankyrin_rpt"/>
</dbReference>
<dbReference type="Pfam" id="PF00023">
    <property type="entry name" value="Ank"/>
    <property type="match status" value="1"/>
</dbReference>
<keyword evidence="2 3" id="KW-0040">ANK repeat</keyword>
<protein>
    <submittedName>
        <fullName evidence="5">ANK_REP_REGION domain-containing protein</fullName>
    </submittedName>
</protein>
<dbReference type="SMART" id="SM00248">
    <property type="entry name" value="ANK"/>
    <property type="match status" value="3"/>
</dbReference>
<evidence type="ECO:0000256" key="3">
    <source>
        <dbReference type="PROSITE-ProRule" id="PRU00023"/>
    </source>
</evidence>